<feature type="transmembrane region" description="Helical" evidence="1">
    <location>
        <begin position="54"/>
        <end position="74"/>
    </location>
</feature>
<organism evidence="2">
    <name type="scientific">uncultured Woeseiaceae bacterium</name>
    <dbReference type="NCBI Taxonomy" id="1983305"/>
    <lineage>
        <taxon>Bacteria</taxon>
        <taxon>Pseudomonadati</taxon>
        <taxon>Pseudomonadota</taxon>
        <taxon>Gammaproteobacteria</taxon>
        <taxon>Woeseiales</taxon>
        <taxon>Woeseiaceae</taxon>
        <taxon>environmental samples</taxon>
    </lineage>
</organism>
<evidence type="ECO:0000313" key="2">
    <source>
        <dbReference type="EMBL" id="VUX55409.1"/>
    </source>
</evidence>
<dbReference type="EMBL" id="LR633967">
    <property type="protein sequence ID" value="VUX55409.1"/>
    <property type="molecule type" value="Genomic_DNA"/>
</dbReference>
<keyword evidence="1" id="KW-1133">Transmembrane helix</keyword>
<protein>
    <recommendedName>
        <fullName evidence="3">DUF3619 family protein</fullName>
    </recommendedName>
</protein>
<name>A0A7D9D2B1_9GAMM</name>
<reference evidence="2" key="1">
    <citation type="submission" date="2019-07" db="EMBL/GenBank/DDBJ databases">
        <authorList>
            <person name="Weber M."/>
            <person name="Kostadinov I."/>
            <person name="Kostadinov D I."/>
        </authorList>
    </citation>
    <scope>NUCLEOTIDE SEQUENCE</scope>
    <source>
        <strain evidence="2">Gfbio:sag-sample-m06:053724c1-46a9-4a36-b237-ea2bf867836b</strain>
    </source>
</reference>
<evidence type="ECO:0008006" key="3">
    <source>
        <dbReference type="Google" id="ProtNLM"/>
    </source>
</evidence>
<accession>A0A7D9D2B1</accession>
<sequence length="130" mass="14220">MNERKDWVADKAFAEKAKQLFDESVAGLDGQTRSRLNRGRQAALDALKTGRPVWVQWAPAAGVAAAAVVAVVLWTGNPPVDELTPEASAADFEILLTEDSFEMLGDLEFYSWIDLDEDANEIVEPDDIVG</sequence>
<gene>
    <name evidence="2" type="ORF">JTBM06_V1_20030</name>
</gene>
<evidence type="ECO:0000256" key="1">
    <source>
        <dbReference type="SAM" id="Phobius"/>
    </source>
</evidence>
<keyword evidence="1" id="KW-0472">Membrane</keyword>
<dbReference type="AlphaFoldDB" id="A0A7D9D2B1"/>
<proteinExistence type="predicted"/>
<keyword evidence="1" id="KW-0812">Transmembrane</keyword>